<evidence type="ECO:0000313" key="1">
    <source>
        <dbReference type="EMBL" id="OGC83279.1"/>
    </source>
</evidence>
<evidence type="ECO:0008006" key="3">
    <source>
        <dbReference type="Google" id="ProtNLM"/>
    </source>
</evidence>
<dbReference type="EMBL" id="MEWU01000024">
    <property type="protein sequence ID" value="OGC83279.1"/>
    <property type="molecule type" value="Genomic_DNA"/>
</dbReference>
<reference evidence="1 2" key="1">
    <citation type="journal article" date="2016" name="Nat. Commun.">
        <title>Thousands of microbial genomes shed light on interconnected biogeochemical processes in an aquifer system.</title>
        <authorList>
            <person name="Anantharaman K."/>
            <person name="Brown C.T."/>
            <person name="Hug L.A."/>
            <person name="Sharon I."/>
            <person name="Castelle C.J."/>
            <person name="Probst A.J."/>
            <person name="Thomas B.C."/>
            <person name="Singh A."/>
            <person name="Wilkins M.J."/>
            <person name="Karaoz U."/>
            <person name="Brodie E.L."/>
            <person name="Williams K.H."/>
            <person name="Hubbard S.S."/>
            <person name="Banfield J.F."/>
        </authorList>
    </citation>
    <scope>NUCLEOTIDE SEQUENCE [LARGE SCALE GENOMIC DNA]</scope>
</reference>
<proteinExistence type="predicted"/>
<dbReference type="Proteomes" id="UP000177564">
    <property type="component" value="Unassembled WGS sequence"/>
</dbReference>
<evidence type="ECO:0000313" key="2">
    <source>
        <dbReference type="Proteomes" id="UP000177564"/>
    </source>
</evidence>
<accession>A0A1F4XNM2</accession>
<protein>
    <recommendedName>
        <fullName evidence="3">Cell division protein FtsL</fullName>
    </recommendedName>
</protein>
<dbReference type="AlphaFoldDB" id="A0A1F4XNM2"/>
<gene>
    <name evidence="1" type="ORF">A3D68_01010</name>
</gene>
<dbReference type="STRING" id="1797240.A3D68_01010"/>
<sequence>MQDFRKPKNRARRVLGVVLRSVAALALLALAVVSVRAAFGMYQTFTGALASEEETKKELAALKHQEAQVGASVEGLSTERGLESQVRARYGWGRPGEGKIDVVRDPEPSADGAGAGGDNAIIRFFKSLMGL</sequence>
<organism evidence="1 2">
    <name type="scientific">Candidatus Adlerbacteria bacterium RIFCSPHIGHO2_02_FULL_52_17</name>
    <dbReference type="NCBI Taxonomy" id="1797240"/>
    <lineage>
        <taxon>Bacteria</taxon>
        <taxon>Candidatus Adleribacteriota</taxon>
    </lineage>
</organism>
<name>A0A1F4XNM2_9BACT</name>
<comment type="caution">
    <text evidence="1">The sequence shown here is derived from an EMBL/GenBank/DDBJ whole genome shotgun (WGS) entry which is preliminary data.</text>
</comment>